<name>A0ABR9M249_9ACTN</name>
<feature type="transmembrane region" description="Helical" evidence="1">
    <location>
        <begin position="210"/>
        <end position="231"/>
    </location>
</feature>
<feature type="transmembrane region" description="Helical" evidence="1">
    <location>
        <begin position="31"/>
        <end position="53"/>
    </location>
</feature>
<keyword evidence="3" id="KW-1185">Reference proteome</keyword>
<evidence type="ECO:0000313" key="2">
    <source>
        <dbReference type="EMBL" id="MBE1586982.1"/>
    </source>
</evidence>
<keyword evidence="1" id="KW-0472">Membrane</keyword>
<evidence type="ECO:0000313" key="3">
    <source>
        <dbReference type="Proteomes" id="UP000633509"/>
    </source>
</evidence>
<feature type="transmembrane region" description="Helical" evidence="1">
    <location>
        <begin position="181"/>
        <end position="198"/>
    </location>
</feature>
<dbReference type="RefSeq" id="WP_225963661.1">
    <property type="nucleotide sequence ID" value="NZ_JADBEK010000001.1"/>
</dbReference>
<evidence type="ECO:0008006" key="4">
    <source>
        <dbReference type="Google" id="ProtNLM"/>
    </source>
</evidence>
<sequence length="334" mass="35879">MPLLTRVAPAIGLFFLAPLNAEALMGNFPIASPIGVVGLLAILPLYGAGALFIRELVRRTGRGWPTMLALGLAYGMFEEAFITQTLWNENWVDVRILDYGYMPAMGTALPWILFMAGVHTIWSISAPIAIVETLAGTRRTTPWLKKRGFVIVGVLFFAYSVFAAVGNAVNEGGTLAGLPQFIGAAVVVVGLVVLGLRLRRSAPAVEGRAPSPWTVFAFALAAGAIFVLLYAVDPTGLSPWLAIPVPAWGSVLIYLALFATVGTLVRRWSHRSNWSDAHRLALAAGAMLTYAWHSFPWKPTLTVPISQTVDLTSNTITTIGAIVLLVIAARRVTT</sequence>
<feature type="transmembrane region" description="Helical" evidence="1">
    <location>
        <begin position="243"/>
        <end position="265"/>
    </location>
</feature>
<gene>
    <name evidence="2" type="ORF">H4W80_005240</name>
</gene>
<keyword evidence="1" id="KW-1133">Transmembrane helix</keyword>
<feature type="transmembrane region" description="Helical" evidence="1">
    <location>
        <begin position="65"/>
        <end position="87"/>
    </location>
</feature>
<feature type="transmembrane region" description="Helical" evidence="1">
    <location>
        <begin position="277"/>
        <end position="295"/>
    </location>
</feature>
<organism evidence="2 3">
    <name type="scientific">Nonomuraea angiospora</name>
    <dbReference type="NCBI Taxonomy" id="46172"/>
    <lineage>
        <taxon>Bacteria</taxon>
        <taxon>Bacillati</taxon>
        <taxon>Actinomycetota</taxon>
        <taxon>Actinomycetes</taxon>
        <taxon>Streptosporangiales</taxon>
        <taxon>Streptosporangiaceae</taxon>
        <taxon>Nonomuraea</taxon>
    </lineage>
</organism>
<feature type="transmembrane region" description="Helical" evidence="1">
    <location>
        <begin position="148"/>
        <end position="169"/>
    </location>
</feature>
<reference evidence="2 3" key="1">
    <citation type="submission" date="2020-10" db="EMBL/GenBank/DDBJ databases">
        <title>Sequencing the genomes of 1000 actinobacteria strains.</title>
        <authorList>
            <person name="Klenk H.-P."/>
        </authorList>
    </citation>
    <scope>NUCLEOTIDE SEQUENCE [LARGE SCALE GENOMIC DNA]</scope>
    <source>
        <strain evidence="2 3">DSM 43173</strain>
    </source>
</reference>
<feature type="transmembrane region" description="Helical" evidence="1">
    <location>
        <begin position="107"/>
        <end position="136"/>
    </location>
</feature>
<proteinExistence type="predicted"/>
<dbReference type="Proteomes" id="UP000633509">
    <property type="component" value="Unassembled WGS sequence"/>
</dbReference>
<protein>
    <recommendedName>
        <fullName evidence="4">DUF998 domain-containing protein</fullName>
    </recommendedName>
</protein>
<dbReference type="EMBL" id="JADBEK010000001">
    <property type="protein sequence ID" value="MBE1586982.1"/>
    <property type="molecule type" value="Genomic_DNA"/>
</dbReference>
<feature type="transmembrane region" description="Helical" evidence="1">
    <location>
        <begin position="315"/>
        <end position="333"/>
    </location>
</feature>
<accession>A0ABR9M249</accession>
<comment type="caution">
    <text evidence="2">The sequence shown here is derived from an EMBL/GenBank/DDBJ whole genome shotgun (WGS) entry which is preliminary data.</text>
</comment>
<evidence type="ECO:0000256" key="1">
    <source>
        <dbReference type="SAM" id="Phobius"/>
    </source>
</evidence>
<keyword evidence="1" id="KW-0812">Transmembrane</keyword>